<dbReference type="SMART" id="SM00943">
    <property type="entry name" value="Prim-Pol"/>
    <property type="match status" value="1"/>
</dbReference>
<dbReference type="SUPFAM" id="SSF56747">
    <property type="entry name" value="Prim-pol domain"/>
    <property type="match status" value="1"/>
</dbReference>
<dbReference type="AlphaFoldDB" id="A0A0G0C0S5"/>
<sequence>MTVNKEEKLNSNWDLRSTAVWYFTKLNWRIFPTGRNKIPLITWSKYRTVKPAIEEVKQWFIQFPNANIGLITGKTTGIVVIDIDPRHGGTDEDFKGIETVKSKTGGGGFHLFFKYEEGLTNKSGIKGGIDIRAEGGYVVLPPSIHESGNKYVWINSPDTTSIAPLPSFVREWLNKTQSKTKSNWNPGILGGAEEGTRNASATSVIGKLLKRFPEIEWETEVWTIFKNWNSQNNPPLSDKELRIVFESISKKEKISKESKNKTQASGTEIPDVSTKQKLIEQLLSYIEVEEKVKILLPNSQTALKLVLAVAVSSNFPNPLMLWLLLVGVPSSGKTELVRLIKNADITFYLDNLTQNAFISGERADKNNKVYDLLPLLDKKCLVIKDWTSIFSLDEKMTKKLLGDLVGIYDKEFTKFSSRRGSISYSSAFSQLGCITPATLNRHTNYMNMVGPRFLCYTMPVSSSEDKKQSYDRIFSNQDRSLVEKETRLYVSSYLNQLAQEVPNVKPLSREIQEYLKTAAELMANCRGIVILQSASFKSEEGEDIKYYEVLDVQIEEPWRAVQQLINLAKYLAFVVGKDEVGVSELAIIKDVVLSSMPADRSQALRIVKDQGGNITAKGLTEFSDKSVKTSRRLLDELVALKVLEKVKGSGTVASDYKIFTHFQDFLLLDPTEFMSHKDRGTETPQGVERPEVGIEKLRSLLAQDLKLISDKDLHIYLESAVKWLTDNLNQPLSDEYGLVDSVWDKINEETKRREKEANKYTKHDQRLTNELFNNEEIPIDQSQEGGEQTL</sequence>
<dbReference type="Gene3D" id="3.30.720.160">
    <property type="entry name" value="Bifunctional DNA primase/polymerase, N-terminal"/>
    <property type="match status" value="1"/>
</dbReference>
<dbReference type="Pfam" id="PF08708">
    <property type="entry name" value="PriCT_1"/>
    <property type="match status" value="1"/>
</dbReference>
<evidence type="ECO:0000313" key="4">
    <source>
        <dbReference type="Proteomes" id="UP000034778"/>
    </source>
</evidence>
<dbReference type="Pfam" id="PF09250">
    <property type="entry name" value="Prim-Pol"/>
    <property type="match status" value="1"/>
</dbReference>
<dbReference type="CDD" id="cd04859">
    <property type="entry name" value="Prim_Pol"/>
    <property type="match status" value="1"/>
</dbReference>
<accession>A0A0G0C0S5</accession>
<dbReference type="InterPro" id="IPR014820">
    <property type="entry name" value="PriCT_1"/>
</dbReference>
<dbReference type="STRING" id="1618566.UR35_C0006G0015"/>
<evidence type="ECO:0000259" key="1">
    <source>
        <dbReference type="SMART" id="SM00942"/>
    </source>
</evidence>
<name>A0A0G0C0S5_9BACT</name>
<comment type="caution">
    <text evidence="3">The sequence shown here is derived from an EMBL/GenBank/DDBJ whole genome shotgun (WGS) entry which is preliminary data.</text>
</comment>
<evidence type="ECO:0000313" key="3">
    <source>
        <dbReference type="EMBL" id="KKP44780.1"/>
    </source>
</evidence>
<proteinExistence type="predicted"/>
<reference evidence="3 4" key="1">
    <citation type="journal article" date="2015" name="Nature">
        <title>rRNA introns, odd ribosomes, and small enigmatic genomes across a large radiation of phyla.</title>
        <authorList>
            <person name="Brown C.T."/>
            <person name="Hug L.A."/>
            <person name="Thomas B.C."/>
            <person name="Sharon I."/>
            <person name="Castelle C.J."/>
            <person name="Singh A."/>
            <person name="Wilkins M.J."/>
            <person name="Williams K.H."/>
            <person name="Banfield J.F."/>
        </authorList>
    </citation>
    <scope>NUCLEOTIDE SEQUENCE [LARGE SCALE GENOMIC DNA]</scope>
</reference>
<dbReference type="Proteomes" id="UP000034778">
    <property type="component" value="Unassembled WGS sequence"/>
</dbReference>
<gene>
    <name evidence="3" type="ORF">UR35_C0006G0015</name>
</gene>
<evidence type="ECO:0000259" key="2">
    <source>
        <dbReference type="SMART" id="SM00943"/>
    </source>
</evidence>
<dbReference type="EMBL" id="LBOW01000006">
    <property type="protein sequence ID" value="KKP44780.1"/>
    <property type="molecule type" value="Genomic_DNA"/>
</dbReference>
<feature type="domain" description="Primase C-terminal 1" evidence="1">
    <location>
        <begin position="186"/>
        <end position="252"/>
    </location>
</feature>
<dbReference type="InterPro" id="IPR015330">
    <property type="entry name" value="DNA_primase/pol_bifunc_N"/>
</dbReference>
<dbReference type="SMART" id="SM00942">
    <property type="entry name" value="PriCT_1"/>
    <property type="match status" value="1"/>
</dbReference>
<organism evidence="3 4">
    <name type="scientific">Candidatus Woesebacteria bacterium GW2011_GWB1_33_22</name>
    <dbReference type="NCBI Taxonomy" id="1618566"/>
    <lineage>
        <taxon>Bacteria</taxon>
        <taxon>Candidatus Woeseibacteriota</taxon>
    </lineage>
</organism>
<protein>
    <submittedName>
        <fullName evidence="3">Bifunctional DNA primase/polymerase</fullName>
    </submittedName>
</protein>
<feature type="domain" description="DNA primase/polymerase bifunctional N-terminal" evidence="2">
    <location>
        <begin position="19"/>
        <end position="169"/>
    </location>
</feature>